<evidence type="ECO:0000256" key="2">
    <source>
        <dbReference type="SAM" id="Phobius"/>
    </source>
</evidence>
<organism evidence="4 5">
    <name type="scientific">Blastopirellula marina</name>
    <dbReference type="NCBI Taxonomy" id="124"/>
    <lineage>
        <taxon>Bacteria</taxon>
        <taxon>Pseudomonadati</taxon>
        <taxon>Planctomycetota</taxon>
        <taxon>Planctomycetia</taxon>
        <taxon>Pirellulales</taxon>
        <taxon>Pirellulaceae</taxon>
        <taxon>Blastopirellula</taxon>
    </lineage>
</organism>
<keyword evidence="2" id="KW-1133">Transmembrane helix</keyword>
<dbReference type="Proteomes" id="UP000237819">
    <property type="component" value="Unassembled WGS sequence"/>
</dbReference>
<dbReference type="InterPro" id="IPR036465">
    <property type="entry name" value="vWFA_dom_sf"/>
</dbReference>
<dbReference type="OrthoDB" id="9781333at2"/>
<comment type="caution">
    <text evidence="4">The sequence shown here is derived from an EMBL/GenBank/DDBJ whole genome shotgun (WGS) entry which is preliminary data.</text>
</comment>
<dbReference type="AlphaFoldDB" id="A0A2S8GCD8"/>
<dbReference type="Pfam" id="PF00092">
    <property type="entry name" value="VWA"/>
    <property type="match status" value="1"/>
</dbReference>
<evidence type="ECO:0000259" key="3">
    <source>
        <dbReference type="PROSITE" id="PS50234"/>
    </source>
</evidence>
<dbReference type="Pfam" id="PF13519">
    <property type="entry name" value="VWA_2"/>
    <property type="match status" value="1"/>
</dbReference>
<accession>A0A2S8GCD8</accession>
<dbReference type="SMART" id="SM00327">
    <property type="entry name" value="VWA"/>
    <property type="match status" value="2"/>
</dbReference>
<dbReference type="Pfam" id="PF07090">
    <property type="entry name" value="GATase1_like"/>
    <property type="match status" value="1"/>
</dbReference>
<name>A0A2S8GCD8_9BACT</name>
<dbReference type="InterPro" id="IPR010768">
    <property type="entry name" value="GATase1-like"/>
</dbReference>
<keyword evidence="2" id="KW-0472">Membrane</keyword>
<proteinExistence type="predicted"/>
<dbReference type="InterPro" id="IPR029062">
    <property type="entry name" value="Class_I_gatase-like"/>
</dbReference>
<feature type="transmembrane region" description="Helical" evidence="2">
    <location>
        <begin position="40"/>
        <end position="58"/>
    </location>
</feature>
<reference evidence="4 5" key="1">
    <citation type="submission" date="2018-02" db="EMBL/GenBank/DDBJ databases">
        <title>Comparative genomes isolates from brazilian mangrove.</title>
        <authorList>
            <person name="Araujo J.E."/>
            <person name="Taketani R.G."/>
            <person name="Silva M.C.P."/>
            <person name="Loureco M.V."/>
            <person name="Andreote F.D."/>
        </authorList>
    </citation>
    <scope>NUCLEOTIDE SEQUENCE [LARGE SCALE GENOMIC DNA]</scope>
    <source>
        <strain evidence="4 5">Nap-Phe MGV</strain>
    </source>
</reference>
<evidence type="ECO:0000256" key="1">
    <source>
        <dbReference type="SAM" id="MobiDB-lite"/>
    </source>
</evidence>
<dbReference type="RefSeq" id="WP_105338714.1">
    <property type="nucleotide sequence ID" value="NZ_PUHZ01000025.1"/>
</dbReference>
<feature type="domain" description="VWFA" evidence="3">
    <location>
        <begin position="445"/>
        <end position="611"/>
    </location>
</feature>
<dbReference type="PANTHER" id="PTHR37947:SF2">
    <property type="entry name" value="VON WILLEBRAND FACTOR TYPE A"/>
    <property type="match status" value="1"/>
</dbReference>
<dbReference type="Gene3D" id="3.40.50.880">
    <property type="match status" value="2"/>
</dbReference>
<dbReference type="CDD" id="cd00198">
    <property type="entry name" value="vWFA"/>
    <property type="match status" value="1"/>
</dbReference>
<dbReference type="SUPFAM" id="SSF52317">
    <property type="entry name" value="Class I glutamine amidotransferase-like"/>
    <property type="match status" value="1"/>
</dbReference>
<evidence type="ECO:0000313" key="4">
    <source>
        <dbReference type="EMBL" id="PQO42132.1"/>
    </source>
</evidence>
<dbReference type="EMBL" id="PUHZ01000025">
    <property type="protein sequence ID" value="PQO42132.1"/>
    <property type="molecule type" value="Genomic_DNA"/>
</dbReference>
<dbReference type="Gene3D" id="3.40.50.410">
    <property type="entry name" value="von Willebrand factor, type A domain"/>
    <property type="match status" value="1"/>
</dbReference>
<evidence type="ECO:0000313" key="5">
    <source>
        <dbReference type="Proteomes" id="UP000237819"/>
    </source>
</evidence>
<gene>
    <name evidence="4" type="ORF">C5Y93_27685</name>
</gene>
<protein>
    <recommendedName>
        <fullName evidence="3">VWFA domain-containing protein</fullName>
    </recommendedName>
</protein>
<dbReference type="SUPFAM" id="SSF53300">
    <property type="entry name" value="vWA-like"/>
    <property type="match status" value="2"/>
</dbReference>
<sequence length="1008" mass="111574">MFDYDFSVERPWLFVLLLLLPLLWTVSWKSLTVGGRARWLLANGLRTLLCMLVVMALAEVELVRKNDQLSIIYLIDRSLSIPPDRLDEVVDYVRSTANEFRQPTPDDSVGVITFGGDAAIEIPPWSSDLFLQSKFEAHVDRQQTNLEAAMKLAQAAFPPDAAKRVVIVTDGKETLGNAMQAARALSESGIGIDVVPVTHHARSEVTVEKITTPSNTREKTPFNVQVVLRNQPGEHWDNQAAKRPVPGNMRVIRRGAGRETVVVEQQLELEPGVRVFAFQDELPDAGFYTYDAQFTPEKQGTDGFTQNNHASSFTNIESSGQVLLIVNAARPDEFDTFAEMLRRNNLKVTIQPSNQLFTSLAELQNFDLVILANVARSTGDTNGITAFSDAQMQMLADNTRDLGAGLIMLGGPDSFGAGGWANTPVEEAMPLEFQIKDAKVVPVGALMLVMDKSGSMTGEKIHWCKAAAREALRALGPRDFIGVTTFDSVTTRTVPLQRAENRQFVNQMISRLSADGGTDMFPAMQDGFRQLEANEAAVKHMIVLTDGQTPQADFLRLTRQISDRGITVTTVAVGQDADIRLLNRIATMGRGKFYQVTSPKAIPRIFMLEARRVARPLVYENQSGISISLAADHEMLKGLSDSFPPFQGYVMTTPKDSPLVDVPLMSPEPVGQSNALLAAWQYGIGRSVCWTSDVGQRWTSDWADWEGKEKLLLQMVRWSMRSSGNTSNYLVATEVEGQKVKVTLNALDDEGNFINFASPQLHGIGPASEAVSASFRQVAPGRYEAEFDATNSGAHFLAVSPDPGQSPLRIGVNVQNTQEFRDRTDQLPQLQRIAALTPPGGKPGEVYNLDMTPEQLAAIEVTPFRHDLPKASSQRPIWYLVLVTAACLFLLDIANRRILWGFAWATVLWDRLRQQAPEPAPANAQLDRLKANKETLNRQWMEEFATKLDNPSHESGTEEIIAAQAVEEPPRQELELDSNEAPGYLDRLLHAKRQTRRAEDTDQTDPAD</sequence>
<feature type="transmembrane region" description="Helical" evidence="2">
    <location>
        <begin position="12"/>
        <end position="28"/>
    </location>
</feature>
<dbReference type="PROSITE" id="PS50234">
    <property type="entry name" value="VWFA"/>
    <property type="match status" value="2"/>
</dbReference>
<dbReference type="InterPro" id="IPR002035">
    <property type="entry name" value="VWF_A"/>
</dbReference>
<feature type="region of interest" description="Disordered" evidence="1">
    <location>
        <begin position="967"/>
        <end position="1008"/>
    </location>
</feature>
<feature type="domain" description="VWFA" evidence="3">
    <location>
        <begin position="70"/>
        <end position="225"/>
    </location>
</feature>
<keyword evidence="2" id="KW-0812">Transmembrane</keyword>
<dbReference type="PANTHER" id="PTHR37947">
    <property type="entry name" value="BLL2462 PROTEIN"/>
    <property type="match status" value="1"/>
</dbReference>